<protein>
    <submittedName>
        <fullName evidence="2">Uncharacterized protein</fullName>
    </submittedName>
</protein>
<reference evidence="2 3" key="1">
    <citation type="submission" date="2022-05" db="EMBL/GenBank/DDBJ databases">
        <authorList>
            <consortium name="Genoscope - CEA"/>
            <person name="William W."/>
        </authorList>
    </citation>
    <scope>NUCLEOTIDE SEQUENCE [LARGE SCALE GENOMIC DNA]</scope>
</reference>
<feature type="compositionally biased region" description="Polar residues" evidence="1">
    <location>
        <begin position="1"/>
        <end position="15"/>
    </location>
</feature>
<keyword evidence="3" id="KW-1185">Reference proteome</keyword>
<evidence type="ECO:0000256" key="1">
    <source>
        <dbReference type="SAM" id="MobiDB-lite"/>
    </source>
</evidence>
<evidence type="ECO:0000313" key="3">
    <source>
        <dbReference type="Proteomes" id="UP001159428"/>
    </source>
</evidence>
<gene>
    <name evidence="2" type="ORF">PMEA_00011823</name>
</gene>
<name>A0AAU9Y4Z0_9CNID</name>
<accession>A0AAU9Y4Z0</accession>
<dbReference type="EMBL" id="CALNXJ010000209">
    <property type="protein sequence ID" value="CAH3169404.1"/>
    <property type="molecule type" value="Genomic_DNA"/>
</dbReference>
<organism evidence="2 3">
    <name type="scientific">Pocillopora meandrina</name>
    <dbReference type="NCBI Taxonomy" id="46732"/>
    <lineage>
        <taxon>Eukaryota</taxon>
        <taxon>Metazoa</taxon>
        <taxon>Cnidaria</taxon>
        <taxon>Anthozoa</taxon>
        <taxon>Hexacorallia</taxon>
        <taxon>Scleractinia</taxon>
        <taxon>Astrocoeniina</taxon>
        <taxon>Pocilloporidae</taxon>
        <taxon>Pocillopora</taxon>
    </lineage>
</organism>
<proteinExistence type="predicted"/>
<dbReference type="AlphaFoldDB" id="A0AAU9Y4Z0"/>
<evidence type="ECO:0000313" key="2">
    <source>
        <dbReference type="EMBL" id="CAH3169404.1"/>
    </source>
</evidence>
<comment type="caution">
    <text evidence="2">The sequence shown here is derived from an EMBL/GenBank/DDBJ whole genome shotgun (WGS) entry which is preliminary data.</text>
</comment>
<dbReference type="Proteomes" id="UP001159428">
    <property type="component" value="Unassembled WGS sequence"/>
</dbReference>
<sequence length="199" mass="22771">MAAHGSVSSRLSQSLTEEDIPGASLQGRNPTALKTDELRFWLKCRGDPAKGLKTKAQLSKRVLEYVASGRDKYVVDPDKNLIYTRRKARQEQLAQSDAMPEESTVKFPSAGWSTGLQRMPLFTRAEMDLHISKSGKNFDRNKQNHAVPTSMKKAKTFLDDEYLKDFTCASDDQYFYFKCLCYHSFKKMSHPTNYKLHFV</sequence>
<feature type="region of interest" description="Disordered" evidence="1">
    <location>
        <begin position="1"/>
        <end position="29"/>
    </location>
</feature>